<accession>A0ACD1E5I2</accession>
<protein>
    <submittedName>
        <fullName evidence="1">Uncharacterized protein</fullName>
    </submittedName>
</protein>
<name>A0ACD1E5I2_9MICO</name>
<keyword evidence="2" id="KW-1185">Reference proteome</keyword>
<dbReference type="EMBL" id="CP076544">
    <property type="protein sequence ID" value="QWS34155.1"/>
    <property type="molecule type" value="Genomic_DNA"/>
</dbReference>
<reference evidence="1" key="1">
    <citation type="submission" date="2021-06" db="EMBL/GenBank/DDBJ databases">
        <authorList>
            <person name="Ellington A.J."/>
            <person name="Bryan N.C."/>
            <person name="Christner B.C."/>
            <person name="Reisch C.R."/>
        </authorList>
    </citation>
    <scope>NUCLEOTIDE SEQUENCE</scope>
    <source>
        <strain evidence="1">L6-1</strain>
    </source>
</reference>
<dbReference type="Proteomes" id="UP000681794">
    <property type="component" value="Chromosome"/>
</dbReference>
<sequence>MRSERRLRRCAGVLGTGVLVVGVLVGCAAAPAPAPAPTSEHAVPAVDRDVAQQQMVDAVEAVTGRLGGTWQPRTGPDYLEDCRLPDGDQGAKWRYLVTRSGTGDIAGDVAATEARWTEQGMTIDHWGTEDRPTIVGRGGGRTDSVRLTVSDGQYAVQALSLCFPGDADEDF</sequence>
<organism evidence="1 2">
    <name type="scientific">Curtobacterium aetherium</name>
    <dbReference type="NCBI Taxonomy" id="2841594"/>
    <lineage>
        <taxon>Bacteria</taxon>
        <taxon>Bacillati</taxon>
        <taxon>Actinomycetota</taxon>
        <taxon>Actinomycetes</taxon>
        <taxon>Micrococcales</taxon>
        <taxon>Microbacteriaceae</taxon>
        <taxon>Curtobacterium</taxon>
    </lineage>
</organism>
<evidence type="ECO:0000313" key="1">
    <source>
        <dbReference type="EMBL" id="QWS34155.1"/>
    </source>
</evidence>
<proteinExistence type="predicted"/>
<evidence type="ECO:0000313" key="2">
    <source>
        <dbReference type="Proteomes" id="UP000681794"/>
    </source>
</evidence>
<gene>
    <name evidence="1" type="ORF">KM842_02885</name>
</gene>